<dbReference type="PROSITE" id="PS50005">
    <property type="entry name" value="TPR"/>
    <property type="match status" value="3"/>
</dbReference>
<evidence type="ECO:0000313" key="5">
    <source>
        <dbReference type="EMBL" id="KPQ36412.1"/>
    </source>
</evidence>
<evidence type="ECO:0000256" key="2">
    <source>
        <dbReference type="ARBA" id="ARBA00022803"/>
    </source>
</evidence>
<dbReference type="Pfam" id="PF01239">
    <property type="entry name" value="PPTA"/>
    <property type="match status" value="1"/>
</dbReference>
<evidence type="ECO:0000256" key="1">
    <source>
        <dbReference type="ARBA" id="ARBA00022737"/>
    </source>
</evidence>
<dbReference type="SUPFAM" id="SSF48439">
    <property type="entry name" value="Protein prenylyltransferase"/>
    <property type="match status" value="1"/>
</dbReference>
<name>A0A0P7ZMZ4_9CYAN</name>
<reference evidence="5 6" key="1">
    <citation type="submission" date="2015-09" db="EMBL/GenBank/DDBJ databases">
        <title>Identification and resolution of microdiversity through metagenomic sequencing of parallel consortia.</title>
        <authorList>
            <person name="Nelson W.C."/>
            <person name="Romine M.F."/>
            <person name="Lindemann S.R."/>
        </authorList>
    </citation>
    <scope>NUCLEOTIDE SEQUENCE [LARGE SCALE GENOMIC DNA]</scope>
    <source>
        <strain evidence="5">Ana</strain>
    </source>
</reference>
<feature type="repeat" description="TPR" evidence="3">
    <location>
        <begin position="117"/>
        <end position="150"/>
    </location>
</feature>
<dbReference type="GO" id="GO:0046813">
    <property type="term" value="P:receptor-mediated virion attachment to host cell"/>
    <property type="evidence" value="ECO:0007669"/>
    <property type="project" value="TreeGrafter"/>
</dbReference>
<dbReference type="GO" id="GO:0009279">
    <property type="term" value="C:cell outer membrane"/>
    <property type="evidence" value="ECO:0007669"/>
    <property type="project" value="TreeGrafter"/>
</dbReference>
<evidence type="ECO:0000313" key="6">
    <source>
        <dbReference type="Proteomes" id="UP000050465"/>
    </source>
</evidence>
<dbReference type="PROSITE" id="PS50293">
    <property type="entry name" value="TPR_REGION"/>
    <property type="match status" value="1"/>
</dbReference>
<gene>
    <name evidence="5" type="ORF">HLUCCA11_06005</name>
</gene>
<sequence length="346" mass="39322">MVPSFLNFNGPEKSLEKSPEKGLEKGPEKGLTEDPIVSLMPSSLESNLEPNDLSIDLSSAELTCGSSSFLLAHEAKKLLSQGFERHRSGNYKGAIEKFDQVILIQKELPEVQGAAAAKVFLYRAQTLMQMRAYDAAIKDFRQVLKNDPYNARAWHGQGVAKAELKLYPSAVDSFQQAIVCDPNNDKIWYNLGRTLLKLEQYERALEKFDKTIELNGSRYHAWYSRALAQSSLELIQPAIESLDRAIALKESCHYAWNYRGTLLNRLFKHPEALKSFWKSLEYRVPNPNAWYGLACTYALMNNPDATAIHLRQATEFNPNIYSLMARNDISFDLVRDHPKVRMILCN</sequence>
<organism evidence="5 6">
    <name type="scientific">Phormidesmis priestleyi Ana</name>
    <dbReference type="NCBI Taxonomy" id="1666911"/>
    <lineage>
        <taxon>Bacteria</taxon>
        <taxon>Bacillati</taxon>
        <taxon>Cyanobacteriota</taxon>
        <taxon>Cyanophyceae</taxon>
        <taxon>Leptolyngbyales</taxon>
        <taxon>Leptolyngbyaceae</taxon>
        <taxon>Phormidesmis</taxon>
    </lineage>
</organism>
<keyword evidence="1" id="KW-0677">Repeat</keyword>
<dbReference type="SMART" id="SM00028">
    <property type="entry name" value="TPR"/>
    <property type="match status" value="7"/>
</dbReference>
<accession>A0A0P7ZMZ4</accession>
<dbReference type="Pfam" id="PF13181">
    <property type="entry name" value="TPR_8"/>
    <property type="match status" value="2"/>
</dbReference>
<feature type="compositionally biased region" description="Basic and acidic residues" evidence="4">
    <location>
        <begin position="13"/>
        <end position="32"/>
    </location>
</feature>
<dbReference type="EMBL" id="LJZR01000006">
    <property type="protein sequence ID" value="KPQ36412.1"/>
    <property type="molecule type" value="Genomic_DNA"/>
</dbReference>
<feature type="repeat" description="TPR" evidence="3">
    <location>
        <begin position="185"/>
        <end position="218"/>
    </location>
</feature>
<dbReference type="InterPro" id="IPR050498">
    <property type="entry name" value="Ycf3"/>
</dbReference>
<evidence type="ECO:0000256" key="4">
    <source>
        <dbReference type="SAM" id="MobiDB-lite"/>
    </source>
</evidence>
<dbReference type="Gene3D" id="1.25.40.10">
    <property type="entry name" value="Tetratricopeptide repeat domain"/>
    <property type="match status" value="2"/>
</dbReference>
<dbReference type="Pfam" id="PF13431">
    <property type="entry name" value="TPR_17"/>
    <property type="match status" value="1"/>
</dbReference>
<feature type="region of interest" description="Disordered" evidence="4">
    <location>
        <begin position="1"/>
        <end position="34"/>
    </location>
</feature>
<dbReference type="STRING" id="1666911.HLUCCA11_06005"/>
<dbReference type="InterPro" id="IPR019734">
    <property type="entry name" value="TPR_rpt"/>
</dbReference>
<feature type="repeat" description="TPR" evidence="3">
    <location>
        <begin position="151"/>
        <end position="184"/>
    </location>
</feature>
<comment type="caution">
    <text evidence="5">The sequence shown here is derived from an EMBL/GenBank/DDBJ whole genome shotgun (WGS) entry which is preliminary data.</text>
</comment>
<dbReference type="PANTHER" id="PTHR44858">
    <property type="entry name" value="TETRATRICOPEPTIDE REPEAT PROTEIN 6"/>
    <property type="match status" value="1"/>
</dbReference>
<proteinExistence type="predicted"/>
<evidence type="ECO:0000256" key="3">
    <source>
        <dbReference type="PROSITE-ProRule" id="PRU00339"/>
    </source>
</evidence>
<dbReference type="InterPro" id="IPR011990">
    <property type="entry name" value="TPR-like_helical_dom_sf"/>
</dbReference>
<dbReference type="PANTHER" id="PTHR44858:SF1">
    <property type="entry name" value="UDP-N-ACETYLGLUCOSAMINE--PEPTIDE N-ACETYLGLUCOSAMINYLTRANSFERASE SPINDLY-RELATED"/>
    <property type="match status" value="1"/>
</dbReference>
<dbReference type="InterPro" id="IPR002088">
    <property type="entry name" value="Prenyl_trans_a"/>
</dbReference>
<dbReference type="Proteomes" id="UP000050465">
    <property type="component" value="Unassembled WGS sequence"/>
</dbReference>
<dbReference type="NCBIfam" id="NF047558">
    <property type="entry name" value="TPR_END_plus"/>
    <property type="match status" value="1"/>
</dbReference>
<dbReference type="AlphaFoldDB" id="A0A0P7ZMZ4"/>
<keyword evidence="2 3" id="KW-0802">TPR repeat</keyword>
<protein>
    <submittedName>
        <fullName evidence="5">Tetratricopeptide repeat/TPR repeat</fullName>
    </submittedName>
</protein>
<dbReference type="GO" id="GO:0008318">
    <property type="term" value="F:protein prenyltransferase activity"/>
    <property type="evidence" value="ECO:0007669"/>
    <property type="project" value="InterPro"/>
</dbReference>